<keyword evidence="2" id="KW-0547">Nucleotide-binding</keyword>
<gene>
    <name evidence="5" type="ORF">UFOPK1380_00719</name>
    <name evidence="6" type="ORF">UFOPK2689_00238</name>
    <name evidence="7" type="ORF">UFOPK4095_00597</name>
</gene>
<comment type="similarity">
    <text evidence="1">Belongs to the Mg-chelatase subunits D/I family. ComM subfamily.</text>
</comment>
<dbReference type="GO" id="GO:0003677">
    <property type="term" value="F:DNA binding"/>
    <property type="evidence" value="ECO:0007669"/>
    <property type="project" value="InterPro"/>
</dbReference>
<dbReference type="InterPro" id="IPR014721">
    <property type="entry name" value="Ribsml_uS5_D2-typ_fold_subgr"/>
</dbReference>
<evidence type="ECO:0000259" key="4">
    <source>
        <dbReference type="SMART" id="SM00382"/>
    </source>
</evidence>
<dbReference type="Gene3D" id="3.40.50.300">
    <property type="entry name" value="P-loop containing nucleotide triphosphate hydrolases"/>
    <property type="match status" value="1"/>
</dbReference>
<dbReference type="InterPro" id="IPR000523">
    <property type="entry name" value="Mg_chelatse_chII-like_cat_dom"/>
</dbReference>
<dbReference type="Pfam" id="PF13541">
    <property type="entry name" value="ChlI"/>
    <property type="match status" value="1"/>
</dbReference>
<dbReference type="InterPro" id="IPR025158">
    <property type="entry name" value="Mg_chelat-rel_C"/>
</dbReference>
<dbReference type="NCBIfam" id="TIGR00368">
    <property type="entry name" value="YifB family Mg chelatase-like AAA ATPase"/>
    <property type="match status" value="1"/>
</dbReference>
<keyword evidence="3" id="KW-0067">ATP-binding</keyword>
<dbReference type="Pfam" id="PF01078">
    <property type="entry name" value="Mg_chelatase"/>
    <property type="match status" value="1"/>
</dbReference>
<dbReference type="InterPro" id="IPR020568">
    <property type="entry name" value="Ribosomal_Su5_D2-typ_SF"/>
</dbReference>
<dbReference type="Pfam" id="PF13335">
    <property type="entry name" value="Mg_chelatase_C"/>
    <property type="match status" value="1"/>
</dbReference>
<reference evidence="7" key="1">
    <citation type="submission" date="2020-05" db="EMBL/GenBank/DDBJ databases">
        <authorList>
            <person name="Chiriac C."/>
            <person name="Salcher M."/>
            <person name="Ghai R."/>
            <person name="Kavagutti S V."/>
        </authorList>
    </citation>
    <scope>NUCLEOTIDE SEQUENCE</scope>
</reference>
<evidence type="ECO:0000256" key="3">
    <source>
        <dbReference type="ARBA" id="ARBA00022840"/>
    </source>
</evidence>
<evidence type="ECO:0000313" key="5">
    <source>
        <dbReference type="EMBL" id="CAB4535311.1"/>
    </source>
</evidence>
<protein>
    <submittedName>
        <fullName evidence="7">Unannotated protein</fullName>
    </submittedName>
</protein>
<dbReference type="PANTHER" id="PTHR32039">
    <property type="entry name" value="MAGNESIUM-CHELATASE SUBUNIT CHLI"/>
    <property type="match status" value="1"/>
</dbReference>
<dbReference type="EMBL" id="CAEZYL010000006">
    <property type="protein sequence ID" value="CAB4716360.1"/>
    <property type="molecule type" value="Genomic_DNA"/>
</dbReference>
<evidence type="ECO:0000313" key="7">
    <source>
        <dbReference type="EMBL" id="CAB5013457.1"/>
    </source>
</evidence>
<dbReference type="InterPro" id="IPR001208">
    <property type="entry name" value="MCM_dom"/>
</dbReference>
<evidence type="ECO:0000256" key="2">
    <source>
        <dbReference type="ARBA" id="ARBA00022741"/>
    </source>
</evidence>
<dbReference type="InterPro" id="IPR003593">
    <property type="entry name" value="AAA+_ATPase"/>
</dbReference>
<dbReference type="InterPro" id="IPR004482">
    <property type="entry name" value="Mg_chelat-rel"/>
</dbReference>
<dbReference type="SUPFAM" id="SSF52540">
    <property type="entry name" value="P-loop containing nucleoside triphosphate hydrolases"/>
    <property type="match status" value="1"/>
</dbReference>
<dbReference type="Gene3D" id="3.30.230.10">
    <property type="match status" value="1"/>
</dbReference>
<name>A0A6J7Q733_9ZZZZ</name>
<sequence length="506" mass="54610">MTLSRTYTVALMGLTGHPIEVEVDISDGLPSYVLLGLPDAALAESRERVRSALVNTGAPWPNRKVTVSMSPAWLPKSGSSYDLPIAVGLLMSQGVIAQEDRRDHILIGELGLDGQVRSVRGVLPALLSAKKAGIKYAIIPEQNYQEAVAVEGLVIVPVDTLRTVIHYLATSEIPERALMPLSSQQPMLDLSDVAGQKSARRSLEISAIGGHHLLLIGPPGTGKTMLAERIPSILPLLNQEQSLEVAAINSIAGNWTPSREITRTPPFVSPHHSTTAVAMVGGGTHQIRPGACSLANRGVLFIDEAPECGNGVLDSLRQPLESGSVTISRSLATLTFPARFMLVLAANPCPCGKFSGRGRTCTCSSLQIRRYMQKLSGPLLDRIDIRVFVDAPSRVEMASMAPQESSAEVRTRVINARNIAAERFADEEWQLNSEIPPSLLRKKYAAERSAMNILHQELDLERLSARGFHKVLRVAWSIADLSGHSTPTSVDVQEALAMRSGMENSG</sequence>
<dbReference type="EMBL" id="CAEZSC010000037">
    <property type="protein sequence ID" value="CAB4535311.1"/>
    <property type="molecule type" value="Genomic_DNA"/>
</dbReference>
<dbReference type="SUPFAM" id="SSF54211">
    <property type="entry name" value="Ribosomal protein S5 domain 2-like"/>
    <property type="match status" value="1"/>
</dbReference>
<evidence type="ECO:0000313" key="6">
    <source>
        <dbReference type="EMBL" id="CAB4716360.1"/>
    </source>
</evidence>
<feature type="domain" description="AAA+ ATPase" evidence="4">
    <location>
        <begin position="209"/>
        <end position="393"/>
    </location>
</feature>
<dbReference type="InterPro" id="IPR045006">
    <property type="entry name" value="CHLI-like"/>
</dbReference>
<dbReference type="SMART" id="SM00382">
    <property type="entry name" value="AAA"/>
    <property type="match status" value="1"/>
</dbReference>
<evidence type="ECO:0000256" key="1">
    <source>
        <dbReference type="ARBA" id="ARBA00006354"/>
    </source>
</evidence>
<dbReference type="PANTHER" id="PTHR32039:SF7">
    <property type="entry name" value="COMPETENCE PROTEIN COMM"/>
    <property type="match status" value="1"/>
</dbReference>
<proteinExistence type="inferred from homology"/>
<organism evidence="7">
    <name type="scientific">freshwater metagenome</name>
    <dbReference type="NCBI Taxonomy" id="449393"/>
    <lineage>
        <taxon>unclassified sequences</taxon>
        <taxon>metagenomes</taxon>
        <taxon>ecological metagenomes</taxon>
    </lineage>
</organism>
<dbReference type="InterPro" id="IPR027417">
    <property type="entry name" value="P-loop_NTPase"/>
</dbReference>
<accession>A0A6J7Q733</accession>
<dbReference type="GO" id="GO:0005524">
    <property type="term" value="F:ATP binding"/>
    <property type="evidence" value="ECO:0007669"/>
    <property type="project" value="UniProtKB-KW"/>
</dbReference>
<dbReference type="EMBL" id="CAFBPI010000028">
    <property type="protein sequence ID" value="CAB5013457.1"/>
    <property type="molecule type" value="Genomic_DNA"/>
</dbReference>
<dbReference type="AlphaFoldDB" id="A0A6J7Q733"/>
<dbReference type="PRINTS" id="PR01657">
    <property type="entry name" value="MCMFAMILY"/>
</dbReference>